<feature type="region of interest" description="Disordered" evidence="5">
    <location>
        <begin position="694"/>
        <end position="801"/>
    </location>
</feature>
<feature type="compositionally biased region" description="Pro residues" evidence="5">
    <location>
        <begin position="72"/>
        <end position="83"/>
    </location>
</feature>
<feature type="region of interest" description="Disordered" evidence="5">
    <location>
        <begin position="2424"/>
        <end position="2449"/>
    </location>
</feature>
<evidence type="ECO:0000256" key="3">
    <source>
        <dbReference type="ARBA" id="ARBA00022833"/>
    </source>
</evidence>
<dbReference type="InterPro" id="IPR001965">
    <property type="entry name" value="Znf_PHD"/>
</dbReference>
<protein>
    <recommendedName>
        <fullName evidence="10">Zinc finger PHD-type domain-containing protein</fullName>
    </recommendedName>
</protein>
<dbReference type="Pfam" id="PF20826">
    <property type="entry name" value="PHD_5"/>
    <property type="match status" value="1"/>
</dbReference>
<evidence type="ECO:0000256" key="5">
    <source>
        <dbReference type="SAM" id="MobiDB-lite"/>
    </source>
</evidence>
<feature type="compositionally biased region" description="Polar residues" evidence="5">
    <location>
        <begin position="921"/>
        <end position="938"/>
    </location>
</feature>
<proteinExistence type="predicted"/>
<dbReference type="OrthoDB" id="79252at2759"/>
<keyword evidence="2" id="KW-0863">Zinc-finger</keyword>
<feature type="compositionally biased region" description="Basic and acidic residues" evidence="5">
    <location>
        <begin position="2692"/>
        <end position="2706"/>
    </location>
</feature>
<accession>A0A9Q3GP22</accession>
<dbReference type="Gene3D" id="3.30.40.10">
    <property type="entry name" value="Zinc/RING finger domain, C3HC4 (zinc finger)"/>
    <property type="match status" value="1"/>
</dbReference>
<dbReference type="SMART" id="SM00317">
    <property type="entry name" value="SET"/>
    <property type="match status" value="1"/>
</dbReference>
<feature type="compositionally biased region" description="Polar residues" evidence="5">
    <location>
        <begin position="1267"/>
        <end position="1287"/>
    </location>
</feature>
<feature type="region of interest" description="Disordered" evidence="5">
    <location>
        <begin position="3443"/>
        <end position="3472"/>
    </location>
</feature>
<evidence type="ECO:0000313" key="9">
    <source>
        <dbReference type="Proteomes" id="UP000765509"/>
    </source>
</evidence>
<feature type="region of interest" description="Disordered" evidence="5">
    <location>
        <begin position="377"/>
        <end position="446"/>
    </location>
</feature>
<feature type="compositionally biased region" description="Basic residues" evidence="5">
    <location>
        <begin position="52"/>
        <end position="69"/>
    </location>
</feature>
<feature type="region of interest" description="Disordered" evidence="5">
    <location>
        <begin position="2691"/>
        <end position="2721"/>
    </location>
</feature>
<feature type="region of interest" description="Disordered" evidence="5">
    <location>
        <begin position="476"/>
        <end position="503"/>
    </location>
</feature>
<feature type="compositionally biased region" description="Polar residues" evidence="5">
    <location>
        <begin position="154"/>
        <end position="174"/>
    </location>
</feature>
<dbReference type="Gene3D" id="2.170.270.10">
    <property type="entry name" value="SET domain"/>
    <property type="match status" value="1"/>
</dbReference>
<dbReference type="PROSITE" id="PS01359">
    <property type="entry name" value="ZF_PHD_1"/>
    <property type="match status" value="1"/>
</dbReference>
<dbReference type="InterPro" id="IPR001214">
    <property type="entry name" value="SET_dom"/>
</dbReference>
<keyword evidence="3" id="KW-0862">Zinc</keyword>
<feature type="region of interest" description="Disordered" evidence="5">
    <location>
        <begin position="1903"/>
        <end position="1949"/>
    </location>
</feature>
<dbReference type="GO" id="GO:0034967">
    <property type="term" value="C:Set3 complex"/>
    <property type="evidence" value="ECO:0007669"/>
    <property type="project" value="TreeGrafter"/>
</dbReference>
<feature type="compositionally biased region" description="Basic and acidic residues" evidence="5">
    <location>
        <begin position="1910"/>
        <end position="1920"/>
    </location>
</feature>
<dbReference type="GO" id="GO:0006325">
    <property type="term" value="P:chromatin organization"/>
    <property type="evidence" value="ECO:0007669"/>
    <property type="project" value="UniProtKB-KW"/>
</dbReference>
<feature type="region of interest" description="Disordered" evidence="5">
    <location>
        <begin position="2469"/>
        <end position="2523"/>
    </location>
</feature>
<feature type="region of interest" description="Disordered" evidence="5">
    <location>
        <begin position="3519"/>
        <end position="3771"/>
    </location>
</feature>
<dbReference type="InterPro" id="IPR019786">
    <property type="entry name" value="Zinc_finger_PHD-type_CS"/>
</dbReference>
<evidence type="ECO:0008006" key="10">
    <source>
        <dbReference type="Google" id="ProtNLM"/>
    </source>
</evidence>
<dbReference type="CDD" id="cd15550">
    <property type="entry name" value="PHD_MLL5"/>
    <property type="match status" value="1"/>
</dbReference>
<evidence type="ECO:0000256" key="2">
    <source>
        <dbReference type="ARBA" id="ARBA00022771"/>
    </source>
</evidence>
<feature type="compositionally biased region" description="Polar residues" evidence="5">
    <location>
        <begin position="215"/>
        <end position="237"/>
    </location>
</feature>
<feature type="compositionally biased region" description="Low complexity" evidence="5">
    <location>
        <begin position="3461"/>
        <end position="3472"/>
    </location>
</feature>
<gene>
    <name evidence="8" type="ORF">O181_013634</name>
</gene>
<feature type="region of interest" description="Disordered" evidence="5">
    <location>
        <begin position="3332"/>
        <end position="3379"/>
    </location>
</feature>
<feature type="region of interest" description="Disordered" evidence="5">
    <location>
        <begin position="214"/>
        <end position="239"/>
    </location>
</feature>
<feature type="compositionally biased region" description="Basic and acidic residues" evidence="5">
    <location>
        <begin position="2597"/>
        <end position="2609"/>
    </location>
</feature>
<dbReference type="PANTHER" id="PTHR46462:SF3">
    <property type="entry name" value="UPSET, ISOFORM A"/>
    <property type="match status" value="1"/>
</dbReference>
<dbReference type="PANTHER" id="PTHR46462">
    <property type="entry name" value="UPSET, ISOFORM A"/>
    <property type="match status" value="1"/>
</dbReference>
<feature type="region of interest" description="Disordered" evidence="5">
    <location>
        <begin position="3196"/>
        <end position="3253"/>
    </location>
</feature>
<reference evidence="8" key="1">
    <citation type="submission" date="2021-03" db="EMBL/GenBank/DDBJ databases">
        <title>Draft genome sequence of rust myrtle Austropuccinia psidii MF-1, a brazilian biotype.</title>
        <authorList>
            <person name="Quecine M.C."/>
            <person name="Pachon D.M.R."/>
            <person name="Bonatelli M.L."/>
            <person name="Correr F.H."/>
            <person name="Franceschini L.M."/>
            <person name="Leite T.F."/>
            <person name="Margarido G.R.A."/>
            <person name="Almeida C.A."/>
            <person name="Ferrarezi J.A."/>
            <person name="Labate C.A."/>
        </authorList>
    </citation>
    <scope>NUCLEOTIDE SEQUENCE</scope>
    <source>
        <strain evidence="8">MF-1</strain>
    </source>
</reference>
<comment type="caution">
    <text evidence="8">The sequence shown here is derived from an EMBL/GenBank/DDBJ whole genome shotgun (WGS) entry which is preliminary data.</text>
</comment>
<feature type="compositionally biased region" description="Polar residues" evidence="5">
    <location>
        <begin position="535"/>
        <end position="557"/>
    </location>
</feature>
<feature type="compositionally biased region" description="Polar residues" evidence="5">
    <location>
        <begin position="3636"/>
        <end position="3677"/>
    </location>
</feature>
<feature type="compositionally biased region" description="Polar residues" evidence="5">
    <location>
        <begin position="2707"/>
        <end position="2721"/>
    </location>
</feature>
<feature type="compositionally biased region" description="Polar residues" evidence="5">
    <location>
        <begin position="2503"/>
        <end position="2519"/>
    </location>
</feature>
<feature type="compositionally biased region" description="Low complexity" evidence="5">
    <location>
        <begin position="3534"/>
        <end position="3557"/>
    </location>
</feature>
<dbReference type="InterPro" id="IPR013083">
    <property type="entry name" value="Znf_RING/FYVE/PHD"/>
</dbReference>
<feature type="compositionally biased region" description="Polar residues" evidence="5">
    <location>
        <begin position="1939"/>
        <end position="1949"/>
    </location>
</feature>
<dbReference type="GO" id="GO:0070210">
    <property type="term" value="C:Rpd3L-Expanded complex"/>
    <property type="evidence" value="ECO:0007669"/>
    <property type="project" value="TreeGrafter"/>
</dbReference>
<feature type="region of interest" description="Disordered" evidence="5">
    <location>
        <begin position="310"/>
        <end position="347"/>
    </location>
</feature>
<keyword evidence="9" id="KW-1185">Reference proteome</keyword>
<feature type="region of interest" description="Disordered" evidence="5">
    <location>
        <begin position="919"/>
        <end position="964"/>
    </location>
</feature>
<evidence type="ECO:0000259" key="6">
    <source>
        <dbReference type="SMART" id="SM00249"/>
    </source>
</evidence>
<feature type="region of interest" description="Disordered" evidence="5">
    <location>
        <begin position="2536"/>
        <end position="2558"/>
    </location>
</feature>
<dbReference type="EMBL" id="AVOT02003582">
    <property type="protein sequence ID" value="MBW0473919.1"/>
    <property type="molecule type" value="Genomic_DNA"/>
</dbReference>
<feature type="region of interest" description="Disordered" evidence="5">
    <location>
        <begin position="252"/>
        <end position="290"/>
    </location>
</feature>
<feature type="compositionally biased region" description="Low complexity" evidence="5">
    <location>
        <begin position="3221"/>
        <end position="3233"/>
    </location>
</feature>
<name>A0A9Q3GP22_9BASI</name>
<feature type="region of interest" description="Disordered" evidence="5">
    <location>
        <begin position="52"/>
        <end position="181"/>
    </location>
</feature>
<feature type="compositionally biased region" description="Low complexity" evidence="5">
    <location>
        <begin position="84"/>
        <end position="110"/>
    </location>
</feature>
<feature type="compositionally biased region" description="Pro residues" evidence="5">
    <location>
        <begin position="3709"/>
        <end position="3718"/>
    </location>
</feature>
<feature type="compositionally biased region" description="Low complexity" evidence="5">
    <location>
        <begin position="2962"/>
        <end position="2972"/>
    </location>
</feature>
<dbReference type="InterPro" id="IPR011011">
    <property type="entry name" value="Znf_FYVE_PHD"/>
</dbReference>
<keyword evidence="4" id="KW-0156">Chromatin regulator</keyword>
<feature type="region of interest" description="Disordered" evidence="5">
    <location>
        <begin position="999"/>
        <end position="1023"/>
    </location>
</feature>
<feature type="compositionally biased region" description="Polar residues" evidence="5">
    <location>
        <begin position="517"/>
        <end position="528"/>
    </location>
</feature>
<feature type="compositionally biased region" description="Basic residues" evidence="5">
    <location>
        <begin position="2489"/>
        <end position="2500"/>
    </location>
</feature>
<feature type="compositionally biased region" description="Low complexity" evidence="5">
    <location>
        <begin position="947"/>
        <end position="959"/>
    </location>
</feature>
<dbReference type="InterPro" id="IPR046341">
    <property type="entry name" value="SET_dom_sf"/>
</dbReference>
<feature type="compositionally biased region" description="Polar residues" evidence="5">
    <location>
        <begin position="111"/>
        <end position="126"/>
    </location>
</feature>
<evidence type="ECO:0000256" key="4">
    <source>
        <dbReference type="ARBA" id="ARBA00022853"/>
    </source>
</evidence>
<organism evidence="8 9">
    <name type="scientific">Austropuccinia psidii MF-1</name>
    <dbReference type="NCBI Taxonomy" id="1389203"/>
    <lineage>
        <taxon>Eukaryota</taxon>
        <taxon>Fungi</taxon>
        <taxon>Dikarya</taxon>
        <taxon>Basidiomycota</taxon>
        <taxon>Pucciniomycotina</taxon>
        <taxon>Pucciniomycetes</taxon>
        <taxon>Pucciniales</taxon>
        <taxon>Sphaerophragmiaceae</taxon>
        <taxon>Austropuccinia</taxon>
    </lineage>
</organism>
<feature type="compositionally biased region" description="Low complexity" evidence="5">
    <location>
        <begin position="3363"/>
        <end position="3375"/>
    </location>
</feature>
<dbReference type="GO" id="GO:0006355">
    <property type="term" value="P:regulation of DNA-templated transcription"/>
    <property type="evidence" value="ECO:0007669"/>
    <property type="project" value="TreeGrafter"/>
</dbReference>
<feature type="compositionally biased region" description="Polar residues" evidence="5">
    <location>
        <begin position="2931"/>
        <end position="2948"/>
    </location>
</feature>
<feature type="compositionally biased region" description="Polar residues" evidence="5">
    <location>
        <begin position="3443"/>
        <end position="3460"/>
    </location>
</feature>
<dbReference type="Proteomes" id="UP000765509">
    <property type="component" value="Unassembled WGS sequence"/>
</dbReference>
<feature type="compositionally biased region" description="Low complexity" evidence="5">
    <location>
        <begin position="334"/>
        <end position="347"/>
    </location>
</feature>
<feature type="compositionally biased region" description="Polar residues" evidence="5">
    <location>
        <begin position="999"/>
        <end position="1022"/>
    </location>
</feature>
<evidence type="ECO:0000259" key="7">
    <source>
        <dbReference type="SMART" id="SM00317"/>
    </source>
</evidence>
<feature type="region of interest" description="Disordered" evidence="5">
    <location>
        <begin position="1"/>
        <end position="36"/>
    </location>
</feature>
<feature type="domain" description="Zinc finger PHD-type" evidence="6">
    <location>
        <begin position="1066"/>
        <end position="1110"/>
    </location>
</feature>
<feature type="compositionally biased region" description="Polar residues" evidence="5">
    <location>
        <begin position="3576"/>
        <end position="3586"/>
    </location>
</feature>
<feature type="compositionally biased region" description="Polar residues" evidence="5">
    <location>
        <begin position="268"/>
        <end position="281"/>
    </location>
</feature>
<feature type="compositionally biased region" description="Polar residues" evidence="5">
    <location>
        <begin position="3736"/>
        <end position="3746"/>
    </location>
</feature>
<feature type="compositionally biased region" description="Polar residues" evidence="5">
    <location>
        <begin position="769"/>
        <end position="780"/>
    </location>
</feature>
<feature type="compositionally biased region" description="Polar residues" evidence="5">
    <location>
        <begin position="605"/>
        <end position="625"/>
    </location>
</feature>
<dbReference type="SUPFAM" id="SSF82199">
    <property type="entry name" value="SET domain"/>
    <property type="match status" value="1"/>
</dbReference>
<sequence>MFTKNTSFGETLRPIPTPTRTVNSYNSNSSIDSSPTFSLDSHHLYHSVPHRASIHSHHHRHSPAHHLHLRPCIPPSTDPPPYSHPSSLPSEHPQQSSSSQPHPHQNHYQPTQLRQSLHSPYPNQFQPPFHLSLNRSPTREPTKITGLKRKHSRSQSPTPQLSNFNPSTTFSPTDSKPHRSSLVLSDFHDSKQLNSTSKSFKVPFDLVDHHDHIDQNQSHQPSMPTHQSITNQTSRSHGTLIPHSLAGLLSSDTINRRPSMPEDHHPTLNGSHSTSTEQSRSTNDHHLSWARPRITQAPSSSTQAHIMFCHSSNSIPPSNLRPPSAQEWSSFPNTSPAPSPLVSSTVASSSTDYPVSQIHTAVVKTSTPLPTATFPHGYRPERSSNHHHHHHHHVTEIEHQHSPLSSSHRNLHSLGPPLNLPYSSHSHPPFPSQHSHHHEAFYPSPRRTDGRQEIYICNNPPQPHDVQPTTFLHDRLRHSSNRPNQDHQLHCHPSYRSSDPQRSHQFLNDDVASLHSTALPSSSLSDNPQARMLHSANSQHSIRTSSMSCQSRKQSPLVSPLDQPRLHHPEPIRIPLPTSGSHSSSSCQSNELYPTKSNFDRHPHNPTSFSHPPIHSVSQHSTSIPPASLTHDDTVSSPPCRPCHYVDSHPSPLVSQNHGSLSNGIDVHESFQLHQRSRPHSLCASESPRLQYRSYPNGLQRMSPRFSEDSLPSPADQRQLPDLNGVFSSESREKIHHHHSDHSAKRLPERSNQSRLSEGSGPIRLSPQLILQSPASSNVSLGEHSRKHHPPQQSHQDIIPSDCLTRPTSPSEQFTTQFIRQNSTSNSEPTLATFPLKSHDSIFSQRHKNSNRYQQTLPTQHLITQEDFGRRRSSGASELSAHLIQRTTEESKECTILNQIALHPVPKLETWRNRPSHISGLLSNHSKALPSSPSTPSNEQKRSMKALHSSPRSTSSLSLNNPKHVDCSPIKTESVSLLGPNPIPLNVNFPQEHAKSRPFASTSRATTPFNASDNVNDGTNTSKTEKPTVVTAIESVALNRNHGSPQDLSLLEDEAVDEFTDDGIIRCICSITTDDGFTIQCETCEVWQHAVCVKVPIDEVPEHYFCDKCDPSPMRRKRLREMAPQAERIQQQRLKREAHGHFQDQLMDHDFHPTLSEGSSGSRKHIRTEDLDDNLLGSPGASVVMSRVSSGTCVNESTTIEGMHQSPTMANYKAQHTPFSDNGLGLSGLQESSIVAGVGSHGVDGNLINRSAFVRKTGRKYSKSSQHKQAFSKQSFEQFAPSNTGGSAQEPDGSALGLHTQSAIETPDDRYEAWRYEYTPTSKDLYVDPGVKHLVQQLTSHYMRFRTFNDAETKIGSENEQLSSDFICVFEKPTPSSPKVDVSMLDSVKSPSLTLHPLTSPQVNVNESIVKAPTSTPYTFGKALFLPVMMTEIPPPIKLFIKPILPSAINFVPTLNTNPFCPTFTNPLTNSTTSSLPRLITHGVFSAESISRGSYIASLKGTITSFKNYTRDVFNQYDILGCNKPYVKFFKSTRLTTSPMDDNQLGAISDGLVIDSRQYGNELRFIRNGCHPNAFINIIISPHSSRRFSNVDCPRDHDLSANENSRVKNPLSLYDSEFAEKTKDIKGLKSRLTRIDAIMDKDLHLPWDVSFGVFAASDISRREEIILPWDWDDQHMVHLLPRLLNHSHIFETQHQHRSPSLPPIQMRFLPWSTDDLKLLCCKMASITLALFGLTFCGCEKKRSCAINLMWKIGCLSAGKPMFPITQHSPKFNDITHELMSLFNLKERQEMNLPLSFESRFRIVLNSFLEQPNHNGSRNARATSSNVNSTNVRRSQKLKIDLGPLLGLRRDWWSYSEKQNSRVEALISNTVVVTNKNLKRTRSPSSLSTNTVTHKVPRVNHIGDLTSPTCENHDHDGKQDQEADGGMNLPIDSLPHHSLKTSQQIADHSQQTTGILVTNNQKLISPIPSLRPTSPFSKEVSDLDKHPQGSSVSNVVIQPLFKVKSLISPTQIGSHLSVNSESTDSNNLILSNSFQETKAMLKVVDQHVPTPLEMIEGSIEHQENKELSLGHKELKEANQNTEHKVSVHVETQTPMEVESEKVESALEDLVTADIETAKHAEGPRCKQVNKSGQVLPLQDYLEDRPHTTQSIVSIPNSFQEQKKIEESQTCDVEVPIPTSQHQHSHPDIVSSVSQEMLGIAEVEPNAVRDLNESHERHDARHKESTARSADSFNPHIRLSSFISQVDELESSLDLKEVTLNTGHDGVMNTTEKISKDQLLNQVSVLVKHDSLETMDANAIRIKSSNINKLLDSIACLPRPMESIGSTDVKHLKVTESPCPDILDSEQQSFITLAEASQQVDIVESMTPNTELPSIIDLKRVDQLPQVSCLSEEEDLKPFAVRPSIDLENEPHLGLCMVEAPSNHVIEPTDVPTDDNIGRISGSDGAVPDESILSERSDDLSEEFLDSDASTTILNSSDEEMLSSHAPRYLNNRKRNKAKTKISRSDTFSRNQKSMSPTAELNDSIIRPSNKVQIQTNINTDDLALDQPKQTLKSESKKNLSSDLDTVEEDIYMISTKLSTGREIGAKPRRTIRSSSTSDNREESELVDSKQQHRLRISPTPPLSSSSCPTVNPVAPFPMSSIMKPMAVETVKAFNLPFIPMIKDGVVSESSDHSAFILGMKSIPFQNPIVDTADSTRRKNDKQDEYKTTEPSFNVQKTDLPPQNTLHPISVMPKGNMNPPSIQAPAEITTSKTSSNNDITNHHTEIVRNAAIPKAPPKRISLKDYRSRKGNEPVIASPVVNLSVGLPQAQRNSLYPDLPRKQPPPATTVPILPPSLPTVPQTQPLLPLSPRKLELVASVLKKEDRVSLKGGEKIKQDETTAVLSPLPLSSLQQKEDLRFPILVSQSPQQLPSKPLNHSSALAQDSLPYHVGSDQPNNIELNHPTSEMPHQSSERQLEEDSCNKLSVSQVPLSSSSIPDQEVKAFEVEKSDDNQSVISYEDDIDGVAIESMSTPVEGDFEDEMGDEERHKSDVDIFTSPQNSHSNHVKLGLSSSQVTIGNQTGLISGKPSQVDIEMAAPIDESTDQMKVDEIQNVTSGDTVENMTPIDKVFQPLESAKTLNLECSNSLQSKDSTELIQSTVNLNGVKSPDHELAKPDVVGRDLCAKDVKDSVPSNALALHPPRPRPRLSLAAYRKRLAATRPSVSEGPKSESTASPDPLNIGLSSASDSNPSQSAQIVTVNSRSEEHPNESLVSTNPDIGMIEKADHLRSSSKDFMPSPMVLVKKVEAEKTTISNIAITEQSNSVTNLDPIVAGSSCPNGTSIYFPPISPSILIGQESPRSPDLISSPSPDAEIIPLQSGAPQILSPSPQTSSRSRTPLEPYPTSFLDQTITEINGSTIVLTPSPVQKGSNASLVTDLVDGALTHETLTKSNELTKLSQSFRTRFENSPNKSFEQTDNFRTIQSSSNPSSTSALCHNSPISSAALSSRLAIYSNRPTPTKAIGTISLGSPSDGFSAEQPSFIRVESSQPASRKDRSAPLSSARIASSSTNSRSPSISASPKLHQSDLSPNSPILAGSSELRQSPHTPTNFPIGLGRPSVAPPRAPRALQNVISPSSLRASWPPAPVPSPNSVSPKYPTGNPTGIQNHSSDGASRLTQEINSNQSTTAPNPIESSRTSNYPLPSHRLPGFHTSSGYIIDNRPALSPNIGISGPGPPSGPRQPPRFNGSERTRFEGFSQAPIANNSSTNQARGRAKVRGSGQYCSLKGAGSGRGTGGQRNDRINVYFYSRMLHIICFIRFSSSQLFFPLEGWFKSIA</sequence>
<feature type="region of interest" description="Disordered" evidence="5">
    <location>
        <begin position="1264"/>
        <end position="1295"/>
    </location>
</feature>
<dbReference type="SMART" id="SM00249">
    <property type="entry name" value="PHD"/>
    <property type="match status" value="1"/>
</dbReference>
<evidence type="ECO:0000313" key="8">
    <source>
        <dbReference type="EMBL" id="MBW0473919.1"/>
    </source>
</evidence>
<feature type="region of interest" description="Disordered" evidence="5">
    <location>
        <begin position="2924"/>
        <end position="2972"/>
    </location>
</feature>
<feature type="region of interest" description="Disordered" evidence="5">
    <location>
        <begin position="1965"/>
        <end position="1988"/>
    </location>
</feature>
<dbReference type="GO" id="GO:0008270">
    <property type="term" value="F:zinc ion binding"/>
    <property type="evidence" value="ECO:0007669"/>
    <property type="project" value="UniProtKB-KW"/>
</dbReference>
<feature type="compositionally biased region" description="Basic and acidic residues" evidence="5">
    <location>
        <begin position="2949"/>
        <end position="2959"/>
    </location>
</feature>
<feature type="domain" description="SET" evidence="7">
    <location>
        <begin position="1470"/>
        <end position="1676"/>
    </location>
</feature>
<feature type="compositionally biased region" description="Low complexity" evidence="5">
    <location>
        <begin position="23"/>
        <end position="36"/>
    </location>
</feature>
<feature type="region of interest" description="Disordered" evidence="5">
    <location>
        <begin position="517"/>
        <end position="636"/>
    </location>
</feature>
<dbReference type="SUPFAM" id="SSF57903">
    <property type="entry name" value="FYVE/PHD zinc finger"/>
    <property type="match status" value="1"/>
</dbReference>
<feature type="compositionally biased region" description="Low complexity" evidence="5">
    <location>
        <begin position="579"/>
        <end position="589"/>
    </location>
</feature>
<evidence type="ECO:0000256" key="1">
    <source>
        <dbReference type="ARBA" id="ARBA00022723"/>
    </source>
</evidence>
<feature type="region of interest" description="Disordered" evidence="5">
    <location>
        <begin position="2580"/>
        <end position="2627"/>
    </location>
</feature>
<keyword evidence="1" id="KW-0479">Metal-binding</keyword>